<feature type="compositionally biased region" description="Polar residues" evidence="5">
    <location>
        <begin position="269"/>
        <end position="283"/>
    </location>
</feature>
<dbReference type="InterPro" id="IPR004827">
    <property type="entry name" value="bZIP"/>
</dbReference>
<dbReference type="SMART" id="SM00338">
    <property type="entry name" value="BRLZ"/>
    <property type="match status" value="1"/>
</dbReference>
<dbReference type="InterPro" id="IPR046347">
    <property type="entry name" value="bZIP_sf"/>
</dbReference>
<evidence type="ECO:0000256" key="2">
    <source>
        <dbReference type="ARBA" id="ARBA00023125"/>
    </source>
</evidence>
<name>A0ABD1KH21_9TELE</name>
<dbReference type="InterPro" id="IPR000210">
    <property type="entry name" value="BTB/POZ_dom"/>
</dbReference>
<feature type="domain" description="BTB" evidence="6">
    <location>
        <begin position="139"/>
        <end position="207"/>
    </location>
</feature>
<feature type="region of interest" description="Disordered" evidence="5">
    <location>
        <begin position="436"/>
        <end position="563"/>
    </location>
</feature>
<evidence type="ECO:0000256" key="1">
    <source>
        <dbReference type="ARBA" id="ARBA00023015"/>
    </source>
</evidence>
<feature type="region of interest" description="Disordered" evidence="5">
    <location>
        <begin position="605"/>
        <end position="624"/>
    </location>
</feature>
<dbReference type="PROSITE" id="PS50217">
    <property type="entry name" value="BZIP"/>
    <property type="match status" value="1"/>
</dbReference>
<dbReference type="SUPFAM" id="SSF57959">
    <property type="entry name" value="Leucine zipper domain"/>
    <property type="match status" value="1"/>
</dbReference>
<dbReference type="SUPFAM" id="SSF47454">
    <property type="entry name" value="A DNA-binding domain in eukaryotic transcription factors"/>
    <property type="match status" value="1"/>
</dbReference>
<proteinExistence type="predicted"/>
<evidence type="ECO:0000259" key="6">
    <source>
        <dbReference type="PROSITE" id="PS50097"/>
    </source>
</evidence>
<dbReference type="InterPro" id="IPR011333">
    <property type="entry name" value="SKP1/BTB/POZ_sf"/>
</dbReference>
<gene>
    <name evidence="8" type="ORF">ACEWY4_004999</name>
</gene>
<dbReference type="AlphaFoldDB" id="A0ABD1KH21"/>
<keyword evidence="1" id="KW-0805">Transcription regulation</keyword>
<dbReference type="InterPro" id="IPR008917">
    <property type="entry name" value="TF_DNA-bd_sf"/>
</dbReference>
<dbReference type="PANTHER" id="PTHR46105">
    <property type="entry name" value="AGAP004733-PA"/>
    <property type="match status" value="1"/>
</dbReference>
<dbReference type="GO" id="GO:0003677">
    <property type="term" value="F:DNA binding"/>
    <property type="evidence" value="ECO:0007669"/>
    <property type="project" value="UniProtKB-KW"/>
</dbReference>
<feature type="compositionally biased region" description="Polar residues" evidence="5">
    <location>
        <begin position="330"/>
        <end position="340"/>
    </location>
</feature>
<dbReference type="Gene3D" id="1.10.880.10">
    <property type="entry name" value="Transcription factor, Skn-1-like, DNA-binding domain"/>
    <property type="match status" value="1"/>
</dbReference>
<feature type="coiled-coil region" evidence="4">
    <location>
        <begin position="667"/>
        <end position="714"/>
    </location>
</feature>
<feature type="compositionally biased region" description="Polar residues" evidence="5">
    <location>
        <begin position="503"/>
        <end position="532"/>
    </location>
</feature>
<evidence type="ECO:0000313" key="8">
    <source>
        <dbReference type="EMBL" id="KAL2098519.1"/>
    </source>
</evidence>
<evidence type="ECO:0000259" key="7">
    <source>
        <dbReference type="PROSITE" id="PS50217"/>
    </source>
</evidence>
<feature type="compositionally biased region" description="Polar residues" evidence="5">
    <location>
        <begin position="436"/>
        <end position="455"/>
    </location>
</feature>
<organism evidence="8 9">
    <name type="scientific">Coilia grayii</name>
    <name type="common">Gray's grenadier anchovy</name>
    <dbReference type="NCBI Taxonomy" id="363190"/>
    <lineage>
        <taxon>Eukaryota</taxon>
        <taxon>Metazoa</taxon>
        <taxon>Chordata</taxon>
        <taxon>Craniata</taxon>
        <taxon>Vertebrata</taxon>
        <taxon>Euteleostomi</taxon>
        <taxon>Actinopterygii</taxon>
        <taxon>Neopterygii</taxon>
        <taxon>Teleostei</taxon>
        <taxon>Clupei</taxon>
        <taxon>Clupeiformes</taxon>
        <taxon>Clupeoidei</taxon>
        <taxon>Engraulidae</taxon>
        <taxon>Coilinae</taxon>
        <taxon>Coilia</taxon>
    </lineage>
</organism>
<protein>
    <submittedName>
        <fullName evidence="8">Uncharacterized protein</fullName>
    </submittedName>
</protein>
<evidence type="ECO:0000256" key="3">
    <source>
        <dbReference type="ARBA" id="ARBA00023163"/>
    </source>
</evidence>
<dbReference type="Gene3D" id="3.30.710.10">
    <property type="entry name" value="Potassium Channel Kv1.1, Chain A"/>
    <property type="match status" value="1"/>
</dbReference>
<reference evidence="8 9" key="1">
    <citation type="submission" date="2024-09" db="EMBL/GenBank/DDBJ databases">
        <title>A chromosome-level genome assembly of Gray's grenadier anchovy, Coilia grayii.</title>
        <authorList>
            <person name="Fu Z."/>
        </authorList>
    </citation>
    <scope>NUCLEOTIDE SEQUENCE [LARGE SCALE GENOMIC DNA]</scope>
    <source>
        <strain evidence="8">G4</strain>
        <tissue evidence="8">Muscle</tissue>
    </source>
</reference>
<dbReference type="SUPFAM" id="SSF54695">
    <property type="entry name" value="POZ domain"/>
    <property type="match status" value="1"/>
</dbReference>
<evidence type="ECO:0000256" key="5">
    <source>
        <dbReference type="SAM" id="MobiDB-lite"/>
    </source>
</evidence>
<dbReference type="InterPro" id="IPR004826">
    <property type="entry name" value="bZIP_Maf"/>
</dbReference>
<keyword evidence="4" id="KW-0175">Coiled coil</keyword>
<dbReference type="Pfam" id="PF00651">
    <property type="entry name" value="BTB"/>
    <property type="match status" value="1"/>
</dbReference>
<keyword evidence="3" id="KW-0804">Transcription</keyword>
<dbReference type="EMBL" id="JBHFQA010000005">
    <property type="protein sequence ID" value="KAL2098519.1"/>
    <property type="molecule type" value="Genomic_DNA"/>
</dbReference>
<keyword evidence="2" id="KW-0238">DNA-binding</keyword>
<evidence type="ECO:0000313" key="9">
    <source>
        <dbReference type="Proteomes" id="UP001591681"/>
    </source>
</evidence>
<evidence type="ECO:0000256" key="4">
    <source>
        <dbReference type="SAM" id="Coils"/>
    </source>
</evidence>
<dbReference type="Proteomes" id="UP001591681">
    <property type="component" value="Unassembled WGS sequence"/>
</dbReference>
<dbReference type="PROSITE" id="PS00036">
    <property type="entry name" value="BZIP_BASIC"/>
    <property type="match status" value="1"/>
</dbReference>
<dbReference type="PROSITE" id="PS50097">
    <property type="entry name" value="BTB"/>
    <property type="match status" value="1"/>
</dbReference>
<dbReference type="InterPro" id="IPR050457">
    <property type="entry name" value="ZnFinger_BTB_dom_contain"/>
</dbReference>
<feature type="region of interest" description="Disordered" evidence="5">
    <location>
        <begin position="263"/>
        <end position="380"/>
    </location>
</feature>
<feature type="domain" description="BZIP" evidence="7">
    <location>
        <begin position="669"/>
        <end position="732"/>
    </location>
</feature>
<accession>A0ABD1KH21</accession>
<comment type="caution">
    <text evidence="8">The sequence shown here is derived from an EMBL/GenBank/DDBJ whole genome shotgun (WGS) entry which is preliminary data.</text>
</comment>
<feature type="compositionally biased region" description="Low complexity" evidence="5">
    <location>
        <begin position="609"/>
        <end position="623"/>
    </location>
</feature>
<dbReference type="Pfam" id="PF03131">
    <property type="entry name" value="bZIP_Maf"/>
    <property type="match status" value="1"/>
</dbReference>
<dbReference type="PANTHER" id="PTHR46105:SF8">
    <property type="entry name" value="TRANSCRIPTION REGULATOR PROTEIN BACH2"/>
    <property type="match status" value="1"/>
</dbReference>
<sequence>MWSAEGLVYVHESVEDRRAEEQVCVPASEEDRRPERQVCVPASVEDRRAEEQVCVPASVEDRRPERQVCVPASEEDRRPERQVCVPASEEDRRPERQVCVPESEEDRRAEEQVCVHELVTHGSRLLRRLEAQRRAGVLCDVTVVVEGRRVRAHRAVLAACSGYFLQALQRREGREEAAVITLPSTVTARGFAPLLQFAYTGKLSLTRGSLQEVMHCAEQLHIRDLEDFCFPLLTSHLSPSSKDQLVGPEPPATSLLLGSEEGDCLSETPEVSSIQSPTASLGSDSKEEVEETPVCFNSDVSQSEKSLPFDLPQCSKHRKGKQTLTEHHGTNTSVNGSRSGSPEVPVVGAPCADNVQLSPPGCPPPGDAGEGEGNLPPCSPQVRVKKEVMTESNFQSLGCKPSHRPSSISIAADLHSFLKMNIGLSLPNISPQLLNNAQKSQECSPTSAKAQVTPSRSRKPLLRGRLPQGEQEPIRTSVIFTSGFPRQPESPEHSGTEPMPLSRSLQNVSPSSAENKPLSDSFTHQTSTQGSIQECRDPHTDRTATSTNYSSDESHNEESSLSLLSSALPRLPFPGIPCSRALRQAQQNGARESILSPALPQVTTVRGYDSSSSDDSGSISAGDCESSRVIDRGLQVNLPFPVDQLMYLPRSDFQLVTRTHRLTPEQLERIQEERRRSKNRMAAQRCRKRKLDCIQNLELEIHTLVCEKESLLRERSQLRACLVDLKESVTHLSHRVHSEEEQHTEPDFIKFYRLGN</sequence>
<dbReference type="SMART" id="SM00225">
    <property type="entry name" value="BTB"/>
    <property type="match status" value="1"/>
</dbReference>
<keyword evidence="9" id="KW-1185">Reference proteome</keyword>